<name>A0A6S6SJ58_9BACT</name>
<evidence type="ECO:0000259" key="7">
    <source>
        <dbReference type="PROSITE" id="PS51123"/>
    </source>
</evidence>
<feature type="compositionally biased region" description="Acidic residues" evidence="5">
    <location>
        <begin position="829"/>
        <end position="845"/>
    </location>
</feature>
<feature type="signal peptide" evidence="6">
    <location>
        <begin position="1"/>
        <end position="22"/>
    </location>
</feature>
<feature type="chain" id="PRO_5027873109" evidence="6">
    <location>
        <begin position="23"/>
        <end position="845"/>
    </location>
</feature>
<dbReference type="InterPro" id="IPR006664">
    <property type="entry name" value="OMP_bac"/>
</dbReference>
<evidence type="ECO:0000256" key="4">
    <source>
        <dbReference type="PROSITE-ProRule" id="PRU00473"/>
    </source>
</evidence>
<dbReference type="CDD" id="cd07185">
    <property type="entry name" value="OmpA_C-like"/>
    <property type="match status" value="1"/>
</dbReference>
<accession>A0A6S6SJ58</accession>
<dbReference type="Gene3D" id="2.60.40.1120">
    <property type="entry name" value="Carboxypeptidase-like, regulatory domain"/>
    <property type="match status" value="1"/>
</dbReference>
<dbReference type="PANTHER" id="PTHR30329:SF21">
    <property type="entry name" value="LIPOPROTEIN YIAD-RELATED"/>
    <property type="match status" value="1"/>
</dbReference>
<sequence length="845" mass="95402">MRFLNYILTFSVLLAFCFSATAQRPKVNRAERLMGQHNYAAAIDIYLGILDKGNNDDATIGIAECYRRIGNPDETEYWYGLVSRMPNAPQKSWLYYAQALQRNGKYNEAKTWAEKYVSEIEPNNTQAMWLIKSCEEDVVQDLRASGKLYKVSPVDEINTENDEFSPMYFKNDLVFVSARERKASVKRFNRWSDEDDKPFTEIYTSKRNQIGEPEDYEYNYSKVEKFSKSLSSKYHDGPLSFNAEFNEIYYTRSNMEKSDDKIIRLKVYQSKGTPNKYSEPRPLPFNSDEYSVLHPSLSDDGDVLFFASDMPGGFGGYDLYASYLEDGRWSPPVNLGPTVNTEGNEVFPYHHESGTLYFASNGLVGMGGLDIYKTTENYNTWSDPINLGYPINTVDDDFGFIINDEQTHGYFSSNRKGKGGDDIYTFTKLSVTIEIRVYDEETKMPIESADVFTPCSEVQNFLTNQDGTIIMELPLNKACDFAAEKLGYQPNSVRLSSKNEPPGKTLYVQIPLKLECIFSVSGTIVDGFTNDPVDSALVRMRSFCGNEEDELSMYTDAEGKYLFRDVREDCDIKVTVEKPGFTKGSVTFKTGTECGQNVAGLDTIVQSIPLYCFGPLCENDSTNTGGIKPPIDPDSEKCVLDSISLPDGVVRVEYCDGTAKEIATNGKITDITETGERKDRPTIGSAELINIYYDYDKASIRRDARKGLDDLITILEVYPEAKIKITSHTDARGKKGYNKRLSKRRAESVVRYLMDKGIDKSRLRAKGMGEEVMINGCYDGVECSEEQHQENRRTEFMIIEFIPPTFGDGKSKKPDEIKTNACNGCPEASEVEGEIDTIESSTEDF</sequence>
<keyword evidence="3" id="KW-0998">Cell outer membrane</keyword>
<evidence type="ECO:0000256" key="1">
    <source>
        <dbReference type="ARBA" id="ARBA00004442"/>
    </source>
</evidence>
<dbReference type="SUPFAM" id="SSF82171">
    <property type="entry name" value="DPP6 N-terminal domain-like"/>
    <property type="match status" value="1"/>
</dbReference>
<dbReference type="InterPro" id="IPR008969">
    <property type="entry name" value="CarboxyPept-like_regulatory"/>
</dbReference>
<feature type="domain" description="OmpA-like" evidence="7">
    <location>
        <begin position="685"/>
        <end position="802"/>
    </location>
</feature>
<proteinExistence type="predicted"/>
<dbReference type="PANTHER" id="PTHR30329">
    <property type="entry name" value="STATOR ELEMENT OF FLAGELLAR MOTOR COMPLEX"/>
    <property type="match status" value="1"/>
</dbReference>
<dbReference type="InterPro" id="IPR011990">
    <property type="entry name" value="TPR-like_helical_dom_sf"/>
</dbReference>
<feature type="region of interest" description="Disordered" evidence="5">
    <location>
        <begin position="821"/>
        <end position="845"/>
    </location>
</feature>
<dbReference type="InterPro" id="IPR050330">
    <property type="entry name" value="Bact_OuterMem_StrucFunc"/>
</dbReference>
<dbReference type="GO" id="GO:0009279">
    <property type="term" value="C:cell outer membrane"/>
    <property type="evidence" value="ECO:0007669"/>
    <property type="project" value="UniProtKB-SubCell"/>
</dbReference>
<dbReference type="Gene3D" id="3.30.1330.60">
    <property type="entry name" value="OmpA-like domain"/>
    <property type="match status" value="1"/>
</dbReference>
<comment type="subcellular location">
    <subcellularLocation>
        <location evidence="1">Cell outer membrane</location>
    </subcellularLocation>
</comment>
<dbReference type="SUPFAM" id="SSF49464">
    <property type="entry name" value="Carboxypeptidase regulatory domain-like"/>
    <property type="match status" value="1"/>
</dbReference>
<dbReference type="Pfam" id="PF00691">
    <property type="entry name" value="OmpA"/>
    <property type="match status" value="1"/>
</dbReference>
<reference evidence="8" key="1">
    <citation type="submission" date="2020-01" db="EMBL/GenBank/DDBJ databases">
        <authorList>
            <person name="Meier V. D."/>
            <person name="Meier V D."/>
        </authorList>
    </citation>
    <scope>NUCLEOTIDE SEQUENCE</scope>
    <source>
        <strain evidence="8">HLG_WM_MAG_10</strain>
    </source>
</reference>
<keyword evidence="8" id="KW-0449">Lipoprotein</keyword>
<organism evidence="8">
    <name type="scientific">uncultured Aureispira sp</name>
    <dbReference type="NCBI Taxonomy" id="1331704"/>
    <lineage>
        <taxon>Bacteria</taxon>
        <taxon>Pseudomonadati</taxon>
        <taxon>Bacteroidota</taxon>
        <taxon>Saprospiria</taxon>
        <taxon>Saprospirales</taxon>
        <taxon>Saprospiraceae</taxon>
        <taxon>Aureispira</taxon>
        <taxon>environmental samples</taxon>
    </lineage>
</organism>
<dbReference type="EMBL" id="CACVAQ010000115">
    <property type="protein sequence ID" value="CAA6806188.1"/>
    <property type="molecule type" value="Genomic_DNA"/>
</dbReference>
<dbReference type="InterPro" id="IPR006665">
    <property type="entry name" value="OmpA-like"/>
</dbReference>
<dbReference type="SUPFAM" id="SSF103088">
    <property type="entry name" value="OmpA-like"/>
    <property type="match status" value="1"/>
</dbReference>
<gene>
    <name evidence="8" type="ORF">HELGO_WM12919</name>
</gene>
<dbReference type="AlphaFoldDB" id="A0A6S6SJ58"/>
<dbReference type="Pfam" id="PF07676">
    <property type="entry name" value="PD40"/>
    <property type="match status" value="1"/>
</dbReference>
<evidence type="ECO:0000256" key="2">
    <source>
        <dbReference type="ARBA" id="ARBA00023136"/>
    </source>
</evidence>
<protein>
    <submittedName>
        <fullName evidence="8">Outer membrane lipoprotein omp16</fullName>
    </submittedName>
</protein>
<dbReference type="InterPro" id="IPR036737">
    <property type="entry name" value="OmpA-like_sf"/>
</dbReference>
<dbReference type="PROSITE" id="PS51123">
    <property type="entry name" value="OMPA_2"/>
    <property type="match status" value="1"/>
</dbReference>
<keyword evidence="2 4" id="KW-0472">Membrane</keyword>
<evidence type="ECO:0000313" key="8">
    <source>
        <dbReference type="EMBL" id="CAA6806188.1"/>
    </source>
</evidence>
<evidence type="ECO:0000256" key="5">
    <source>
        <dbReference type="SAM" id="MobiDB-lite"/>
    </source>
</evidence>
<dbReference type="InterPro" id="IPR011659">
    <property type="entry name" value="WD40"/>
</dbReference>
<keyword evidence="6" id="KW-0732">Signal</keyword>
<evidence type="ECO:0000256" key="3">
    <source>
        <dbReference type="ARBA" id="ARBA00023237"/>
    </source>
</evidence>
<dbReference type="Gene3D" id="1.25.40.10">
    <property type="entry name" value="Tetratricopeptide repeat domain"/>
    <property type="match status" value="1"/>
</dbReference>
<dbReference type="SUPFAM" id="SSF48452">
    <property type="entry name" value="TPR-like"/>
    <property type="match status" value="1"/>
</dbReference>
<evidence type="ECO:0000256" key="6">
    <source>
        <dbReference type="SAM" id="SignalP"/>
    </source>
</evidence>
<dbReference type="PRINTS" id="PR01021">
    <property type="entry name" value="OMPADOMAIN"/>
</dbReference>